<organism evidence="1 2">
    <name type="scientific">Ancylostoma caninum</name>
    <name type="common">Dog hookworm</name>
    <dbReference type="NCBI Taxonomy" id="29170"/>
    <lineage>
        <taxon>Eukaryota</taxon>
        <taxon>Metazoa</taxon>
        <taxon>Ecdysozoa</taxon>
        <taxon>Nematoda</taxon>
        <taxon>Chromadorea</taxon>
        <taxon>Rhabditida</taxon>
        <taxon>Rhabditina</taxon>
        <taxon>Rhabditomorpha</taxon>
        <taxon>Strongyloidea</taxon>
        <taxon>Ancylostomatidae</taxon>
        <taxon>Ancylostomatinae</taxon>
        <taxon>Ancylostoma</taxon>
    </lineage>
</organism>
<proteinExistence type="predicted"/>
<protein>
    <submittedName>
        <fullName evidence="1">Uncharacterized protein</fullName>
    </submittedName>
</protein>
<name>A0A368FKM5_ANCCA</name>
<dbReference type="EMBL" id="JOJR01001160">
    <property type="protein sequence ID" value="RCN32078.1"/>
    <property type="molecule type" value="Genomic_DNA"/>
</dbReference>
<keyword evidence="2" id="KW-1185">Reference proteome</keyword>
<comment type="caution">
    <text evidence="1">The sequence shown here is derived from an EMBL/GenBank/DDBJ whole genome shotgun (WGS) entry which is preliminary data.</text>
</comment>
<evidence type="ECO:0000313" key="1">
    <source>
        <dbReference type="EMBL" id="RCN32078.1"/>
    </source>
</evidence>
<evidence type="ECO:0000313" key="2">
    <source>
        <dbReference type="Proteomes" id="UP000252519"/>
    </source>
</evidence>
<dbReference type="Proteomes" id="UP000252519">
    <property type="component" value="Unassembled WGS sequence"/>
</dbReference>
<reference evidence="1 2" key="1">
    <citation type="submission" date="2014-10" db="EMBL/GenBank/DDBJ databases">
        <title>Draft genome of the hookworm Ancylostoma caninum.</title>
        <authorList>
            <person name="Mitreva M."/>
        </authorList>
    </citation>
    <scope>NUCLEOTIDE SEQUENCE [LARGE SCALE GENOMIC DNA]</scope>
    <source>
        <strain evidence="1 2">Baltimore</strain>
    </source>
</reference>
<dbReference type="AlphaFoldDB" id="A0A368FKM5"/>
<accession>A0A368FKM5</accession>
<sequence length="90" mass="9449">MMQMTTTPAPMMLPSLQISVMPCPCPPQQLQVQQQQQQCCNFVAPYQVAPAVTATAAPIGVPDIVTGPCGEIIVPLFNPPVSGTSQVVGK</sequence>
<gene>
    <name evidence="1" type="ORF">ANCCAN_22121</name>
</gene>